<gene>
    <name evidence="2" type="primary">RvY_17837-1</name>
    <name evidence="2" type="synonym">RvY_17837.1</name>
    <name evidence="2" type="ORF">RvY_17837</name>
</gene>
<dbReference type="Gene3D" id="1.25.40.420">
    <property type="match status" value="1"/>
</dbReference>
<dbReference type="OrthoDB" id="10249567at2759"/>
<dbReference type="SUPFAM" id="SSF54695">
    <property type="entry name" value="POZ domain"/>
    <property type="match status" value="1"/>
</dbReference>
<dbReference type="Gene3D" id="3.30.710.10">
    <property type="entry name" value="Potassium Channel Kv1.1, Chain A"/>
    <property type="match status" value="1"/>
</dbReference>
<accession>A0A1D1W3K5</accession>
<dbReference type="CDD" id="cd18186">
    <property type="entry name" value="BTB_POZ_ZBTB_KLHL-like"/>
    <property type="match status" value="1"/>
</dbReference>
<dbReference type="STRING" id="947166.A0A1D1W3K5"/>
<dbReference type="PROSITE" id="PS50097">
    <property type="entry name" value="BTB"/>
    <property type="match status" value="1"/>
</dbReference>
<protein>
    <recommendedName>
        <fullName evidence="1">BTB domain-containing protein</fullName>
    </recommendedName>
</protein>
<feature type="domain" description="BTB" evidence="1">
    <location>
        <begin position="19"/>
        <end position="87"/>
    </location>
</feature>
<sequence>MSDVLLKRNTKMHSSDIGRDFVLVSSEGTEHPVHKVVLSAASPVFCRMFSSNLEECKTGRCEIPDIDDATLTGLVRYMYLGCLECVKEDAKKLLAAADKYQVLDLKNHCQNVLIDNLNMDNVVDLLFFAQQMVTAELKQAALRYMAADPGKTMASAGMDSLLGSGKTELITEVFTAMLKLPKN</sequence>
<proteinExistence type="predicted"/>
<name>A0A1D1W3K5_RAMVA</name>
<dbReference type="InterPro" id="IPR000210">
    <property type="entry name" value="BTB/POZ_dom"/>
</dbReference>
<comment type="caution">
    <text evidence="2">The sequence shown here is derived from an EMBL/GenBank/DDBJ whole genome shotgun (WGS) entry which is preliminary data.</text>
</comment>
<organism evidence="2 3">
    <name type="scientific">Ramazzottius varieornatus</name>
    <name type="common">Water bear</name>
    <name type="synonym">Tardigrade</name>
    <dbReference type="NCBI Taxonomy" id="947166"/>
    <lineage>
        <taxon>Eukaryota</taxon>
        <taxon>Metazoa</taxon>
        <taxon>Ecdysozoa</taxon>
        <taxon>Tardigrada</taxon>
        <taxon>Eutardigrada</taxon>
        <taxon>Parachela</taxon>
        <taxon>Hypsibioidea</taxon>
        <taxon>Ramazzottiidae</taxon>
        <taxon>Ramazzottius</taxon>
    </lineage>
</organism>
<dbReference type="Pfam" id="PF00651">
    <property type="entry name" value="BTB"/>
    <property type="match status" value="1"/>
</dbReference>
<dbReference type="SMART" id="SM00225">
    <property type="entry name" value="BTB"/>
    <property type="match status" value="1"/>
</dbReference>
<keyword evidence="3" id="KW-1185">Reference proteome</keyword>
<evidence type="ECO:0000313" key="3">
    <source>
        <dbReference type="Proteomes" id="UP000186922"/>
    </source>
</evidence>
<dbReference type="InterPro" id="IPR011333">
    <property type="entry name" value="SKP1/BTB/POZ_sf"/>
</dbReference>
<evidence type="ECO:0000313" key="2">
    <source>
        <dbReference type="EMBL" id="GAV08095.1"/>
    </source>
</evidence>
<dbReference type="AlphaFoldDB" id="A0A1D1W3K5"/>
<reference evidence="2 3" key="1">
    <citation type="journal article" date="2016" name="Nat. Commun.">
        <title>Extremotolerant tardigrade genome and improved radiotolerance of human cultured cells by tardigrade-unique protein.</title>
        <authorList>
            <person name="Hashimoto T."/>
            <person name="Horikawa D.D."/>
            <person name="Saito Y."/>
            <person name="Kuwahara H."/>
            <person name="Kozuka-Hata H."/>
            <person name="Shin-I T."/>
            <person name="Minakuchi Y."/>
            <person name="Ohishi K."/>
            <person name="Motoyama A."/>
            <person name="Aizu T."/>
            <person name="Enomoto A."/>
            <person name="Kondo K."/>
            <person name="Tanaka S."/>
            <person name="Hara Y."/>
            <person name="Koshikawa S."/>
            <person name="Sagara H."/>
            <person name="Miura T."/>
            <person name="Yokobori S."/>
            <person name="Miyagawa K."/>
            <person name="Suzuki Y."/>
            <person name="Kubo T."/>
            <person name="Oyama M."/>
            <person name="Kohara Y."/>
            <person name="Fujiyama A."/>
            <person name="Arakawa K."/>
            <person name="Katayama T."/>
            <person name="Toyoda A."/>
            <person name="Kunieda T."/>
        </authorList>
    </citation>
    <scope>NUCLEOTIDE SEQUENCE [LARGE SCALE GENOMIC DNA]</scope>
    <source>
        <strain evidence="2 3">YOKOZUNA-1</strain>
    </source>
</reference>
<dbReference type="PANTHER" id="PTHR24413">
    <property type="entry name" value="SPECKLE-TYPE POZ PROTEIN"/>
    <property type="match status" value="1"/>
</dbReference>
<evidence type="ECO:0000259" key="1">
    <source>
        <dbReference type="PROSITE" id="PS50097"/>
    </source>
</evidence>
<dbReference type="EMBL" id="BDGG01000016">
    <property type="protein sequence ID" value="GAV08095.1"/>
    <property type="molecule type" value="Genomic_DNA"/>
</dbReference>
<dbReference type="Proteomes" id="UP000186922">
    <property type="component" value="Unassembled WGS sequence"/>
</dbReference>